<gene>
    <name evidence="1" type="ORF">DSO57_1009197</name>
</gene>
<keyword evidence="2" id="KW-1185">Reference proteome</keyword>
<dbReference type="EMBL" id="QTSX02001449">
    <property type="protein sequence ID" value="KAJ9081976.1"/>
    <property type="molecule type" value="Genomic_DNA"/>
</dbReference>
<reference evidence="1" key="1">
    <citation type="submission" date="2022-04" db="EMBL/GenBank/DDBJ databases">
        <title>Genome of the entomopathogenic fungus Entomophthora muscae.</title>
        <authorList>
            <person name="Elya C."/>
            <person name="Lovett B.R."/>
            <person name="Lee E."/>
            <person name="Macias A.M."/>
            <person name="Hajek A.E."/>
            <person name="De Bivort B.L."/>
            <person name="Kasson M.T."/>
            <person name="De Fine Licht H.H."/>
            <person name="Stajich J.E."/>
        </authorList>
    </citation>
    <scope>NUCLEOTIDE SEQUENCE</scope>
    <source>
        <strain evidence="1">Berkeley</strain>
    </source>
</reference>
<evidence type="ECO:0000313" key="2">
    <source>
        <dbReference type="Proteomes" id="UP001165960"/>
    </source>
</evidence>
<dbReference type="Proteomes" id="UP001165960">
    <property type="component" value="Unassembled WGS sequence"/>
</dbReference>
<name>A0ACC2U5M1_9FUNG</name>
<proteinExistence type="predicted"/>
<sequence>MDLDAIPECYLPDKEEMNKDLLHLVLTVKAVTRRQAIQTEALPPREAIETLLIPYAEKLSHPSSEVTNESESVKNWRKY</sequence>
<organism evidence="1 2">
    <name type="scientific">Entomophthora muscae</name>
    <dbReference type="NCBI Taxonomy" id="34485"/>
    <lineage>
        <taxon>Eukaryota</taxon>
        <taxon>Fungi</taxon>
        <taxon>Fungi incertae sedis</taxon>
        <taxon>Zoopagomycota</taxon>
        <taxon>Entomophthoromycotina</taxon>
        <taxon>Entomophthoromycetes</taxon>
        <taxon>Entomophthorales</taxon>
        <taxon>Entomophthoraceae</taxon>
        <taxon>Entomophthora</taxon>
    </lineage>
</organism>
<comment type="caution">
    <text evidence="1">The sequence shown here is derived from an EMBL/GenBank/DDBJ whole genome shotgun (WGS) entry which is preliminary data.</text>
</comment>
<protein>
    <submittedName>
        <fullName evidence="1">Uncharacterized protein</fullName>
    </submittedName>
</protein>
<evidence type="ECO:0000313" key="1">
    <source>
        <dbReference type="EMBL" id="KAJ9081976.1"/>
    </source>
</evidence>
<accession>A0ACC2U5M1</accession>